<name>A0A164ZZF8_9AGAM</name>
<dbReference type="InterPro" id="IPR002123">
    <property type="entry name" value="Plipid/glycerol_acylTrfase"/>
</dbReference>
<organism evidence="3 4">
    <name type="scientific">Sistotremastrum niveocremeum HHB9708</name>
    <dbReference type="NCBI Taxonomy" id="1314777"/>
    <lineage>
        <taxon>Eukaryota</taxon>
        <taxon>Fungi</taxon>
        <taxon>Dikarya</taxon>
        <taxon>Basidiomycota</taxon>
        <taxon>Agaricomycotina</taxon>
        <taxon>Agaricomycetes</taxon>
        <taxon>Sistotremastrales</taxon>
        <taxon>Sistotremastraceae</taxon>
        <taxon>Sertulicium</taxon>
        <taxon>Sertulicium niveocremeum</taxon>
    </lineage>
</organism>
<feature type="transmembrane region" description="Helical" evidence="1">
    <location>
        <begin position="407"/>
        <end position="428"/>
    </location>
</feature>
<dbReference type="GO" id="GO:0016287">
    <property type="term" value="F:glycerone-phosphate O-acyltransferase activity"/>
    <property type="evidence" value="ECO:0007669"/>
    <property type="project" value="TreeGrafter"/>
</dbReference>
<feature type="domain" description="Phospholipid/glycerol acyltransferase" evidence="2">
    <location>
        <begin position="30"/>
        <end position="173"/>
    </location>
</feature>
<dbReference type="OrthoDB" id="5567124at2759"/>
<sequence>RSLFKFVLTVFYGSIVVENQHYIPPNGHPCVLCCNHGNSLTDPLGEKKYCLHLRSYNAYEQTRHQLRLTAKDTLFGKRTFSSWLIEASGALPMKRAKDHGGKAVDNSHVMEKLKSALEGGDMICLFPEGLSRYHPQLAPLKTGAARIVSDVLTRNRHNPDFEISLLTCSITYMHREHFRSDVLVTFHPPMKLRARDHPKLLAPVDYDAIRQLTTSMQSQISMGTIDAPSWDVVKVSKTAAKLYAPLGTLMSLGDYVRVVRTFVSAFAATQRGHKEHAPSVLTEDVQLKYATDQAPEEDQPTDAETDDENLDLASALRHYQNLLTQLGLTDERVREPLSRIVILYRVAIRTFWLVCLSTISLPGLILWIPIFIATRHAVNRVKNSGPAWNTWDEITQAKLVHGLGAGLLVWTSCLLVFPPLALFTAVWVPCLMWATLRWLEDAMAAYRALRALFSLLWIGKSPLARAIQMRSKLYDRVMQLAASLGLPDDPATHFRVVGKRQKGQVRGTWDSGARYFSLRRRRKRDWNETLRPYDIVDYPDVDT</sequence>
<reference evidence="3 4" key="1">
    <citation type="journal article" date="2016" name="Mol. Biol. Evol.">
        <title>Comparative Genomics of Early-Diverging Mushroom-Forming Fungi Provides Insights into the Origins of Lignocellulose Decay Capabilities.</title>
        <authorList>
            <person name="Nagy L.G."/>
            <person name="Riley R."/>
            <person name="Tritt A."/>
            <person name="Adam C."/>
            <person name="Daum C."/>
            <person name="Floudas D."/>
            <person name="Sun H."/>
            <person name="Yadav J.S."/>
            <person name="Pangilinan J."/>
            <person name="Larsson K.H."/>
            <person name="Matsuura K."/>
            <person name="Barry K."/>
            <person name="Labutti K."/>
            <person name="Kuo R."/>
            <person name="Ohm R.A."/>
            <person name="Bhattacharya S.S."/>
            <person name="Shirouzu T."/>
            <person name="Yoshinaga Y."/>
            <person name="Martin F.M."/>
            <person name="Grigoriev I.V."/>
            <person name="Hibbett D.S."/>
        </authorList>
    </citation>
    <scope>NUCLEOTIDE SEQUENCE [LARGE SCALE GENOMIC DNA]</scope>
    <source>
        <strain evidence="3 4">HHB9708</strain>
    </source>
</reference>
<dbReference type="AlphaFoldDB" id="A0A164ZZF8"/>
<dbReference type="GO" id="GO:0004366">
    <property type="term" value="F:glycerol-3-phosphate O-acyltransferase activity"/>
    <property type="evidence" value="ECO:0007669"/>
    <property type="project" value="TreeGrafter"/>
</dbReference>
<gene>
    <name evidence="3" type="ORF">SISNIDRAFT_404480</name>
</gene>
<feature type="transmembrane region" description="Helical" evidence="1">
    <location>
        <begin position="351"/>
        <end position="372"/>
    </location>
</feature>
<feature type="non-terminal residue" evidence="3">
    <location>
        <position position="1"/>
    </location>
</feature>
<keyword evidence="4" id="KW-1185">Reference proteome</keyword>
<dbReference type="PANTHER" id="PTHR31605">
    <property type="entry name" value="GLYCEROL-3-PHOSPHATE O-ACYLTRANSFERASE 1"/>
    <property type="match status" value="1"/>
</dbReference>
<dbReference type="Pfam" id="PF01553">
    <property type="entry name" value="Acyltransferase"/>
    <property type="match status" value="1"/>
</dbReference>
<evidence type="ECO:0000256" key="1">
    <source>
        <dbReference type="SAM" id="Phobius"/>
    </source>
</evidence>
<accession>A0A164ZZF8</accession>
<evidence type="ECO:0000259" key="2">
    <source>
        <dbReference type="SMART" id="SM00563"/>
    </source>
</evidence>
<dbReference type="PANTHER" id="PTHR31605:SF0">
    <property type="entry name" value="GLYCEROL-3-PHOSPHATE O-ACYLTRANSFERASE 1"/>
    <property type="match status" value="1"/>
</dbReference>
<evidence type="ECO:0000313" key="4">
    <source>
        <dbReference type="Proteomes" id="UP000076722"/>
    </source>
</evidence>
<dbReference type="InterPro" id="IPR052744">
    <property type="entry name" value="GPAT/DAPAT"/>
</dbReference>
<keyword evidence="1" id="KW-1133">Transmembrane helix</keyword>
<dbReference type="EMBL" id="KV419395">
    <property type="protein sequence ID" value="KZS98277.1"/>
    <property type="molecule type" value="Genomic_DNA"/>
</dbReference>
<dbReference type="Proteomes" id="UP000076722">
    <property type="component" value="Unassembled WGS sequence"/>
</dbReference>
<protein>
    <recommendedName>
        <fullName evidence="2">Phospholipid/glycerol acyltransferase domain-containing protein</fullName>
    </recommendedName>
</protein>
<dbReference type="GO" id="GO:0008654">
    <property type="term" value="P:phospholipid biosynthetic process"/>
    <property type="evidence" value="ECO:0007669"/>
    <property type="project" value="TreeGrafter"/>
</dbReference>
<proteinExistence type="predicted"/>
<keyword evidence="1" id="KW-0812">Transmembrane</keyword>
<dbReference type="SUPFAM" id="SSF69593">
    <property type="entry name" value="Glycerol-3-phosphate (1)-acyltransferase"/>
    <property type="match status" value="1"/>
</dbReference>
<evidence type="ECO:0000313" key="3">
    <source>
        <dbReference type="EMBL" id="KZS98277.1"/>
    </source>
</evidence>
<dbReference type="SMART" id="SM00563">
    <property type="entry name" value="PlsC"/>
    <property type="match status" value="1"/>
</dbReference>
<keyword evidence="1" id="KW-0472">Membrane</keyword>